<reference evidence="1 2" key="1">
    <citation type="submission" date="2013-04" db="EMBL/GenBank/DDBJ databases">
        <authorList>
            <person name="Harkins D.M."/>
            <person name="Durkin A.S."/>
            <person name="Brinkac L.M."/>
            <person name="Haft D.H."/>
            <person name="Selengut J.D."/>
            <person name="Sanka R."/>
            <person name="DePew J."/>
            <person name="Purushe J."/>
            <person name="Hartskeerl R.A."/>
            <person name="Ahmed A."/>
            <person name="van der Linden H."/>
            <person name="Goris M.G.A."/>
            <person name="Vinetz J.M."/>
            <person name="Sutton G.G."/>
            <person name="Nierman W.C."/>
            <person name="Fouts D.E."/>
        </authorList>
    </citation>
    <scope>NUCLEOTIDE SEQUENCE [LARGE SCALE GENOMIC DNA]</scope>
    <source>
        <strain evidence="1 2">Sao Paulo</strain>
    </source>
</reference>
<name>A0A5E8HJT7_9LEPT</name>
<protein>
    <submittedName>
        <fullName evidence="1">Uncharacterized protein</fullName>
    </submittedName>
</protein>
<organism evidence="1 2">
    <name type="scientific">Leptospira yanagawae serovar Saopaulo str. Sao Paulo = ATCC 700523</name>
    <dbReference type="NCBI Taxonomy" id="1249483"/>
    <lineage>
        <taxon>Bacteria</taxon>
        <taxon>Pseudomonadati</taxon>
        <taxon>Spirochaetota</taxon>
        <taxon>Spirochaetia</taxon>
        <taxon>Leptospirales</taxon>
        <taxon>Leptospiraceae</taxon>
        <taxon>Leptospira</taxon>
    </lineage>
</organism>
<dbReference type="EMBL" id="AOGX02000005">
    <property type="protein sequence ID" value="EOQ90760.1"/>
    <property type="molecule type" value="Genomic_DNA"/>
</dbReference>
<sequence length="50" mass="5793">MHTEDKVNEKIISVNEEKIRTELTGLVRETVEQTLNKLLDMKQKIVKVIG</sequence>
<proteinExistence type="predicted"/>
<accession>A0A5E8HJT7</accession>
<evidence type="ECO:0000313" key="2">
    <source>
        <dbReference type="Proteomes" id="UP000013996"/>
    </source>
</evidence>
<dbReference type="Proteomes" id="UP000013996">
    <property type="component" value="Unassembled WGS sequence"/>
</dbReference>
<comment type="caution">
    <text evidence="1">The sequence shown here is derived from an EMBL/GenBank/DDBJ whole genome shotgun (WGS) entry which is preliminary data.</text>
</comment>
<evidence type="ECO:0000313" key="1">
    <source>
        <dbReference type="EMBL" id="EOQ90760.1"/>
    </source>
</evidence>
<gene>
    <name evidence="1" type="ORF">LEP1GSC202_0411</name>
</gene>
<dbReference type="AlphaFoldDB" id="A0A5E8HJT7"/>